<evidence type="ECO:0000313" key="2">
    <source>
        <dbReference type="Proteomes" id="UP001194468"/>
    </source>
</evidence>
<name>A0AAD4GBR4_BOLED</name>
<organism evidence="1 2">
    <name type="scientific">Boletus edulis BED1</name>
    <dbReference type="NCBI Taxonomy" id="1328754"/>
    <lineage>
        <taxon>Eukaryota</taxon>
        <taxon>Fungi</taxon>
        <taxon>Dikarya</taxon>
        <taxon>Basidiomycota</taxon>
        <taxon>Agaricomycotina</taxon>
        <taxon>Agaricomycetes</taxon>
        <taxon>Agaricomycetidae</taxon>
        <taxon>Boletales</taxon>
        <taxon>Boletineae</taxon>
        <taxon>Boletaceae</taxon>
        <taxon>Boletoideae</taxon>
        <taxon>Boletus</taxon>
    </lineage>
</organism>
<accession>A0AAD4GBR4</accession>
<reference evidence="1" key="2">
    <citation type="journal article" date="2020" name="Nat. Commun.">
        <title>Large-scale genome sequencing of mycorrhizal fungi provides insights into the early evolution of symbiotic traits.</title>
        <authorList>
            <person name="Miyauchi S."/>
            <person name="Kiss E."/>
            <person name="Kuo A."/>
            <person name="Drula E."/>
            <person name="Kohler A."/>
            <person name="Sanchez-Garcia M."/>
            <person name="Morin E."/>
            <person name="Andreopoulos B."/>
            <person name="Barry K.W."/>
            <person name="Bonito G."/>
            <person name="Buee M."/>
            <person name="Carver A."/>
            <person name="Chen C."/>
            <person name="Cichocki N."/>
            <person name="Clum A."/>
            <person name="Culley D."/>
            <person name="Crous P.W."/>
            <person name="Fauchery L."/>
            <person name="Girlanda M."/>
            <person name="Hayes R.D."/>
            <person name="Keri Z."/>
            <person name="LaButti K."/>
            <person name="Lipzen A."/>
            <person name="Lombard V."/>
            <person name="Magnuson J."/>
            <person name="Maillard F."/>
            <person name="Murat C."/>
            <person name="Nolan M."/>
            <person name="Ohm R.A."/>
            <person name="Pangilinan J."/>
            <person name="Pereira M.F."/>
            <person name="Perotto S."/>
            <person name="Peter M."/>
            <person name="Pfister S."/>
            <person name="Riley R."/>
            <person name="Sitrit Y."/>
            <person name="Stielow J.B."/>
            <person name="Szollosi G."/>
            <person name="Zifcakova L."/>
            <person name="Stursova M."/>
            <person name="Spatafora J.W."/>
            <person name="Tedersoo L."/>
            <person name="Vaario L.M."/>
            <person name="Yamada A."/>
            <person name="Yan M."/>
            <person name="Wang P."/>
            <person name="Xu J."/>
            <person name="Bruns T."/>
            <person name="Baldrian P."/>
            <person name="Vilgalys R."/>
            <person name="Dunand C."/>
            <person name="Henrissat B."/>
            <person name="Grigoriev I.V."/>
            <person name="Hibbett D."/>
            <person name="Nagy L.G."/>
            <person name="Martin F.M."/>
        </authorList>
    </citation>
    <scope>NUCLEOTIDE SEQUENCE</scope>
    <source>
        <strain evidence="1">BED1</strain>
    </source>
</reference>
<dbReference type="Proteomes" id="UP001194468">
    <property type="component" value="Unassembled WGS sequence"/>
</dbReference>
<dbReference type="InterPro" id="IPR032675">
    <property type="entry name" value="LRR_dom_sf"/>
</dbReference>
<protein>
    <recommendedName>
        <fullName evidence="3">F-box domain-containing protein</fullName>
    </recommendedName>
</protein>
<proteinExistence type="predicted"/>
<dbReference type="AlphaFoldDB" id="A0AAD4GBR4"/>
<reference evidence="1" key="1">
    <citation type="submission" date="2019-10" db="EMBL/GenBank/DDBJ databases">
        <authorList>
            <consortium name="DOE Joint Genome Institute"/>
            <person name="Kuo A."/>
            <person name="Miyauchi S."/>
            <person name="Kiss E."/>
            <person name="Drula E."/>
            <person name="Kohler A."/>
            <person name="Sanchez-Garcia M."/>
            <person name="Andreopoulos B."/>
            <person name="Barry K.W."/>
            <person name="Bonito G."/>
            <person name="Buee M."/>
            <person name="Carver A."/>
            <person name="Chen C."/>
            <person name="Cichocki N."/>
            <person name="Clum A."/>
            <person name="Culley D."/>
            <person name="Crous P.W."/>
            <person name="Fauchery L."/>
            <person name="Girlanda M."/>
            <person name="Hayes R."/>
            <person name="Keri Z."/>
            <person name="LaButti K."/>
            <person name="Lipzen A."/>
            <person name="Lombard V."/>
            <person name="Magnuson J."/>
            <person name="Maillard F."/>
            <person name="Morin E."/>
            <person name="Murat C."/>
            <person name="Nolan M."/>
            <person name="Ohm R."/>
            <person name="Pangilinan J."/>
            <person name="Pereira M."/>
            <person name="Perotto S."/>
            <person name="Peter M."/>
            <person name="Riley R."/>
            <person name="Sitrit Y."/>
            <person name="Stielow B."/>
            <person name="Szollosi G."/>
            <person name="Zifcakova L."/>
            <person name="Stursova M."/>
            <person name="Spatafora J.W."/>
            <person name="Tedersoo L."/>
            <person name="Vaario L.-M."/>
            <person name="Yamada A."/>
            <person name="Yan M."/>
            <person name="Wang P."/>
            <person name="Xu J."/>
            <person name="Bruns T."/>
            <person name="Baldrian P."/>
            <person name="Vilgalys R."/>
            <person name="Henrissat B."/>
            <person name="Grigoriev I.V."/>
            <person name="Hibbett D."/>
            <person name="Nagy L.G."/>
            <person name="Martin F.M."/>
        </authorList>
    </citation>
    <scope>NUCLEOTIDE SEQUENCE</scope>
    <source>
        <strain evidence="1">BED1</strain>
    </source>
</reference>
<evidence type="ECO:0000313" key="1">
    <source>
        <dbReference type="EMBL" id="KAF8436244.1"/>
    </source>
</evidence>
<keyword evidence="2" id="KW-1185">Reference proteome</keyword>
<sequence length="519" mass="58639">MHHALEIEEILLNIFHYSGCPPGLSAADQRKTATPDLAALARTCRAFKEPALDVLWSVIFDLSPLARCLPGASHPLPPANSYSFNRPLMQTDWDILQSYTRRIRSIQKFKFGLDRKSIKILSNPPTSGPLFPRLRELHCTYTKKTMPLLHLPLPSLVSLYVEFGSLKLFQNSLHSFPRCSPSIGKLWISMREPRGMVNKMEPNYICRWQSLWSVHCPGVTLDVDDLVHLSRIPALTRLGFTPSTTLQAPESPLFFSNLHDLTLYPHSLDPVSHLLSWIRLVAMTYFVVFFGNCPSRQSLSFFMASVQTSGAGHTVRSMLLMQSTPPPSDIPRSEALLLGLEDLRPLMAFRNIRDIVLNMECNVRLTNRDVLTLASSWPRLQHLQINEDWGWNSQGGLTPGGLLRLLQTCRSLSHIAILLDTRGYTRFPPSQTPASLGLILPPKFSINVLDSTIEAESVPAIASLFRGLAEACLEFSFIHRNGLYMVEPPNVEEYRECWHDVYVRLWPNQRSEFVDSGAE</sequence>
<evidence type="ECO:0008006" key="3">
    <source>
        <dbReference type="Google" id="ProtNLM"/>
    </source>
</evidence>
<dbReference type="EMBL" id="WHUW01000022">
    <property type="protein sequence ID" value="KAF8436244.1"/>
    <property type="molecule type" value="Genomic_DNA"/>
</dbReference>
<dbReference type="Gene3D" id="3.80.10.10">
    <property type="entry name" value="Ribonuclease Inhibitor"/>
    <property type="match status" value="1"/>
</dbReference>
<comment type="caution">
    <text evidence="1">The sequence shown here is derived from an EMBL/GenBank/DDBJ whole genome shotgun (WGS) entry which is preliminary data.</text>
</comment>
<gene>
    <name evidence="1" type="ORF">L210DRAFT_3452279</name>
</gene>